<evidence type="ECO:0000259" key="12">
    <source>
        <dbReference type="Pfam" id="PF00593"/>
    </source>
</evidence>
<evidence type="ECO:0000256" key="6">
    <source>
        <dbReference type="ARBA" id="ARBA00023077"/>
    </source>
</evidence>
<gene>
    <name evidence="14" type="ORF">HUW51_10760</name>
</gene>
<protein>
    <submittedName>
        <fullName evidence="14">TonB-dependent receptor</fullName>
    </submittedName>
</protein>
<accession>A0A7G7G7P9</accession>
<dbReference type="Gene3D" id="2.40.170.20">
    <property type="entry name" value="TonB-dependent receptor, beta-barrel domain"/>
    <property type="match status" value="1"/>
</dbReference>
<evidence type="ECO:0000256" key="7">
    <source>
        <dbReference type="ARBA" id="ARBA00023136"/>
    </source>
</evidence>
<dbReference type="GO" id="GO:0015344">
    <property type="term" value="F:siderophore uptake transmembrane transporter activity"/>
    <property type="evidence" value="ECO:0007669"/>
    <property type="project" value="TreeGrafter"/>
</dbReference>
<dbReference type="SUPFAM" id="SSF56935">
    <property type="entry name" value="Porins"/>
    <property type="match status" value="1"/>
</dbReference>
<comment type="similarity">
    <text evidence="10 11">Belongs to the TonB-dependent receptor family.</text>
</comment>
<evidence type="ECO:0000259" key="13">
    <source>
        <dbReference type="Pfam" id="PF07715"/>
    </source>
</evidence>
<feature type="domain" description="TonB-dependent receptor-like beta-barrel" evidence="12">
    <location>
        <begin position="208"/>
        <end position="624"/>
    </location>
</feature>
<dbReference type="Pfam" id="PF07715">
    <property type="entry name" value="Plug"/>
    <property type="match status" value="1"/>
</dbReference>
<dbReference type="PROSITE" id="PS52016">
    <property type="entry name" value="TONB_DEPENDENT_REC_3"/>
    <property type="match status" value="1"/>
</dbReference>
<dbReference type="RefSeq" id="WP_185274035.1">
    <property type="nucleotide sequence ID" value="NZ_CP055156.1"/>
</dbReference>
<keyword evidence="5" id="KW-0732">Signal</keyword>
<keyword evidence="2 10" id="KW-0813">Transport</keyword>
<dbReference type="PANTHER" id="PTHR30069">
    <property type="entry name" value="TONB-DEPENDENT OUTER MEMBRANE RECEPTOR"/>
    <property type="match status" value="1"/>
</dbReference>
<dbReference type="InterPro" id="IPR000531">
    <property type="entry name" value="Beta-barrel_TonB"/>
</dbReference>
<proteinExistence type="inferred from homology"/>
<evidence type="ECO:0000313" key="15">
    <source>
        <dbReference type="Proteomes" id="UP000515237"/>
    </source>
</evidence>
<dbReference type="GO" id="GO:0044718">
    <property type="term" value="P:siderophore transmembrane transport"/>
    <property type="evidence" value="ECO:0007669"/>
    <property type="project" value="TreeGrafter"/>
</dbReference>
<dbReference type="InterPro" id="IPR012910">
    <property type="entry name" value="Plug_dom"/>
</dbReference>
<dbReference type="Pfam" id="PF00593">
    <property type="entry name" value="TonB_dep_Rec_b-barrel"/>
    <property type="match status" value="1"/>
</dbReference>
<dbReference type="KEGG" id="aswu:HUW51_10760"/>
<evidence type="ECO:0000256" key="10">
    <source>
        <dbReference type="PROSITE-ProRule" id="PRU01360"/>
    </source>
</evidence>
<keyword evidence="8 14" id="KW-0675">Receptor</keyword>
<evidence type="ECO:0000256" key="9">
    <source>
        <dbReference type="ARBA" id="ARBA00023237"/>
    </source>
</evidence>
<keyword evidence="4 10" id="KW-0812">Transmembrane</keyword>
<organism evidence="14 15">
    <name type="scientific">Adhaeribacter swui</name>
    <dbReference type="NCBI Taxonomy" id="2086471"/>
    <lineage>
        <taxon>Bacteria</taxon>
        <taxon>Pseudomonadati</taxon>
        <taxon>Bacteroidota</taxon>
        <taxon>Cytophagia</taxon>
        <taxon>Cytophagales</taxon>
        <taxon>Hymenobacteraceae</taxon>
        <taxon>Adhaeribacter</taxon>
    </lineage>
</organism>
<evidence type="ECO:0000256" key="1">
    <source>
        <dbReference type="ARBA" id="ARBA00004571"/>
    </source>
</evidence>
<dbReference type="Gene3D" id="2.170.130.10">
    <property type="entry name" value="TonB-dependent receptor, plug domain"/>
    <property type="match status" value="1"/>
</dbReference>
<keyword evidence="15" id="KW-1185">Reference proteome</keyword>
<keyword evidence="7 10" id="KW-0472">Membrane</keyword>
<keyword evidence="9 10" id="KW-0998">Cell outer membrane</keyword>
<dbReference type="GO" id="GO:0009279">
    <property type="term" value="C:cell outer membrane"/>
    <property type="evidence" value="ECO:0007669"/>
    <property type="project" value="UniProtKB-SubCell"/>
</dbReference>
<comment type="subcellular location">
    <subcellularLocation>
        <location evidence="1 10">Cell outer membrane</location>
        <topology evidence="1 10">Multi-pass membrane protein</topology>
    </subcellularLocation>
</comment>
<evidence type="ECO:0000256" key="5">
    <source>
        <dbReference type="ARBA" id="ARBA00022729"/>
    </source>
</evidence>
<evidence type="ECO:0000256" key="3">
    <source>
        <dbReference type="ARBA" id="ARBA00022452"/>
    </source>
</evidence>
<name>A0A7G7G7P9_9BACT</name>
<keyword evidence="3 10" id="KW-1134">Transmembrane beta strand</keyword>
<evidence type="ECO:0000256" key="2">
    <source>
        <dbReference type="ARBA" id="ARBA00022448"/>
    </source>
</evidence>
<dbReference type="AlphaFoldDB" id="A0A7G7G7P9"/>
<dbReference type="InterPro" id="IPR039426">
    <property type="entry name" value="TonB-dep_rcpt-like"/>
</dbReference>
<feature type="domain" description="TonB-dependent receptor plug" evidence="13">
    <location>
        <begin position="66"/>
        <end position="163"/>
    </location>
</feature>
<dbReference type="InterPro" id="IPR037066">
    <property type="entry name" value="Plug_dom_sf"/>
</dbReference>
<keyword evidence="6 11" id="KW-0798">TonB box</keyword>
<sequence length="651" mass="73022">MYPDGFYSDGGKMRVVVFFKIFLAATLLMPAARAQVTPDTLTGEDLAEVQIIGQHHPRYTLGSRETQLDSSYLQTNNAASLSDALQSRTPVYLKTYGNGMLSTISFRGTSASQTAVLWNGFNINLPTLGLADFSIIPLTAIQGVQLQHGSGGANFGTSAIGGAVILSSRTNWQPGWQLQAQQDAGSFNSYFSQLAGQYSTKKVSVETSFFRREAQNNFKFKNITQFGAPDQCQENAALYQLGFTTNLHLRLNTRNTLAIRNWYTDSDNQSQPNMVAANTHAQRANRNWRLMSEWNHHSKLGLTAIRGAYFADYMRYRDDNTNSETAVNTYQIQGEQNFILAKKINVDAGGELQYFTGDVDGYGQKVNETRASGFLLFRYDPLDFLHLNLNLRQAFVTGFNPPLAPTAGFTLDVFMRNHYTLGWKGSVSRGYRVPTLNDRYWPTGNATLKPENSYNYETGLAYKYQQGIFTAETEVTAYRMQVENWIQWLPAAGTGVWSPQNLKKVLASGAEASGKASWLLRTGKVTTGFNYGYTSSRQQESYGSSAEPTGKQLIYVPYHTATAYADVTYKSWLFTTNYQLTGQRYTTAENTRSLPTYGLLTIYGGKTIQYHKTRFQVIGRVNNLTNKVYQNLEYYAMPGRNYNLSVRFTLN</sequence>
<evidence type="ECO:0000313" key="14">
    <source>
        <dbReference type="EMBL" id="QNF33183.1"/>
    </source>
</evidence>
<dbReference type="PANTHER" id="PTHR30069:SF29">
    <property type="entry name" value="HEMOGLOBIN AND HEMOGLOBIN-HAPTOGLOBIN-BINDING PROTEIN 1-RELATED"/>
    <property type="match status" value="1"/>
</dbReference>
<dbReference type="InterPro" id="IPR036942">
    <property type="entry name" value="Beta-barrel_TonB_sf"/>
</dbReference>
<evidence type="ECO:0000256" key="11">
    <source>
        <dbReference type="RuleBase" id="RU003357"/>
    </source>
</evidence>
<dbReference type="Proteomes" id="UP000515237">
    <property type="component" value="Chromosome"/>
</dbReference>
<evidence type="ECO:0000256" key="4">
    <source>
        <dbReference type="ARBA" id="ARBA00022692"/>
    </source>
</evidence>
<dbReference type="EMBL" id="CP055156">
    <property type="protein sequence ID" value="QNF33183.1"/>
    <property type="molecule type" value="Genomic_DNA"/>
</dbReference>
<reference evidence="14 15" key="1">
    <citation type="journal article" date="2018" name="Int. J. Syst. Evol. Microbiol.">
        <title>Adhaeribacter swui sp. nov., isolated from wet mud.</title>
        <authorList>
            <person name="Kim D.U."/>
            <person name="Kim K.W."/>
            <person name="Kang M.S."/>
            <person name="Kim J.Y."/>
            <person name="Jang J.H."/>
            <person name="Kim M.K."/>
        </authorList>
    </citation>
    <scope>NUCLEOTIDE SEQUENCE [LARGE SCALE GENOMIC DNA]</scope>
    <source>
        <strain evidence="14 15">KCTC 52873</strain>
    </source>
</reference>
<evidence type="ECO:0000256" key="8">
    <source>
        <dbReference type="ARBA" id="ARBA00023170"/>
    </source>
</evidence>